<dbReference type="SUPFAM" id="SSF54292">
    <property type="entry name" value="2Fe-2S ferredoxin-like"/>
    <property type="match status" value="1"/>
</dbReference>
<protein>
    <submittedName>
        <fullName evidence="2">2Fe-2S iron-sulfur cluster-binding protein</fullName>
    </submittedName>
</protein>
<dbReference type="Gene3D" id="3.10.20.30">
    <property type="match status" value="1"/>
</dbReference>
<dbReference type="CDD" id="cd00207">
    <property type="entry name" value="fer2"/>
    <property type="match status" value="1"/>
</dbReference>
<accession>A0ABU5VPS2</accession>
<proteinExistence type="predicted"/>
<dbReference type="EMBL" id="JAYGJQ010000001">
    <property type="protein sequence ID" value="MEA9355046.1"/>
    <property type="molecule type" value="Genomic_DNA"/>
</dbReference>
<organism evidence="2 3">
    <name type="scientific">Bacteriovorax antarcticus</name>
    <dbReference type="NCBI Taxonomy" id="3088717"/>
    <lineage>
        <taxon>Bacteria</taxon>
        <taxon>Pseudomonadati</taxon>
        <taxon>Bdellovibrionota</taxon>
        <taxon>Bacteriovoracia</taxon>
        <taxon>Bacteriovoracales</taxon>
        <taxon>Bacteriovoracaceae</taxon>
        <taxon>Bacteriovorax</taxon>
    </lineage>
</organism>
<dbReference type="Proteomes" id="UP001302274">
    <property type="component" value="Unassembled WGS sequence"/>
</dbReference>
<dbReference type="InterPro" id="IPR012675">
    <property type="entry name" value="Beta-grasp_dom_sf"/>
</dbReference>
<name>A0ABU5VPS2_9BACT</name>
<comment type="caution">
    <text evidence="2">The sequence shown here is derived from an EMBL/GenBank/DDBJ whole genome shotgun (WGS) entry which is preliminary data.</text>
</comment>
<dbReference type="Pfam" id="PF00111">
    <property type="entry name" value="Fer2"/>
    <property type="match status" value="1"/>
</dbReference>
<dbReference type="PROSITE" id="PS00197">
    <property type="entry name" value="2FE2S_FER_1"/>
    <property type="match status" value="1"/>
</dbReference>
<evidence type="ECO:0000313" key="3">
    <source>
        <dbReference type="Proteomes" id="UP001302274"/>
    </source>
</evidence>
<evidence type="ECO:0000259" key="1">
    <source>
        <dbReference type="PROSITE" id="PS51085"/>
    </source>
</evidence>
<dbReference type="InterPro" id="IPR006058">
    <property type="entry name" value="2Fe2S_fd_BS"/>
</dbReference>
<sequence length="123" mass="13725">MHRVLQLRRYYSLKDKKNMPTVLVHLDPANEKGSSAPREYKVNLSQILYDELDRQGLQLPHGCLAGSCGSCRIHVVKGIENLSPMGVVETDTVTHLQAEYPGKTVRLSCRAKVLGDVEITPLK</sequence>
<dbReference type="PROSITE" id="PS51085">
    <property type="entry name" value="2FE2S_FER_2"/>
    <property type="match status" value="1"/>
</dbReference>
<dbReference type="InterPro" id="IPR036010">
    <property type="entry name" value="2Fe-2S_ferredoxin-like_sf"/>
</dbReference>
<dbReference type="InterPro" id="IPR001041">
    <property type="entry name" value="2Fe-2S_ferredoxin-type"/>
</dbReference>
<evidence type="ECO:0000313" key="2">
    <source>
        <dbReference type="EMBL" id="MEA9355046.1"/>
    </source>
</evidence>
<feature type="domain" description="2Fe-2S ferredoxin-type" evidence="1">
    <location>
        <begin position="20"/>
        <end position="123"/>
    </location>
</feature>
<keyword evidence="3" id="KW-1185">Reference proteome</keyword>
<dbReference type="RefSeq" id="WP_323574535.1">
    <property type="nucleotide sequence ID" value="NZ_JAYGJQ010000001.1"/>
</dbReference>
<gene>
    <name evidence="2" type="ORF">SHI21_02480</name>
</gene>
<reference evidence="2 3" key="1">
    <citation type="submission" date="2023-11" db="EMBL/GenBank/DDBJ databases">
        <title>A Novel Polar Bacteriovorax (B. antarcticus) Isolated from the Biocrust in Antarctica.</title>
        <authorList>
            <person name="Mun W."/>
            <person name="Choi S.Y."/>
            <person name="Mitchell R.J."/>
        </authorList>
    </citation>
    <scope>NUCLEOTIDE SEQUENCE [LARGE SCALE GENOMIC DNA]</scope>
    <source>
        <strain evidence="2 3">PP10</strain>
    </source>
</reference>